<dbReference type="GO" id="GO:0050661">
    <property type="term" value="F:NADP binding"/>
    <property type="evidence" value="ECO:0007669"/>
    <property type="project" value="InterPro"/>
</dbReference>
<protein>
    <recommendedName>
        <fullName evidence="6 16">NAD(P) transhydrogenase subunit beta</fullName>
        <ecNumber evidence="5 16">7.1.1.1</ecNumber>
    </recommendedName>
    <alternativeName>
        <fullName evidence="16">Nicotinamide nucleotide transhydrogenase subunit beta</fullName>
    </alternativeName>
</protein>
<dbReference type="PANTHER" id="PTHR44758:SF1">
    <property type="entry name" value="NAD(P) TRANSHYDROGENASE SUBUNIT BETA"/>
    <property type="match status" value="1"/>
</dbReference>
<evidence type="ECO:0000256" key="15">
    <source>
        <dbReference type="ARBA" id="ARBA00048202"/>
    </source>
</evidence>
<accession>A0A2K9LTN1</accession>
<evidence type="ECO:0000256" key="14">
    <source>
        <dbReference type="ARBA" id="ARBA00023136"/>
    </source>
</evidence>
<dbReference type="InterPro" id="IPR029035">
    <property type="entry name" value="DHS-like_NAD/FAD-binding_dom"/>
</dbReference>
<evidence type="ECO:0000256" key="8">
    <source>
        <dbReference type="ARBA" id="ARBA00022519"/>
    </source>
</evidence>
<feature type="transmembrane region" description="Helical" evidence="17">
    <location>
        <begin position="130"/>
        <end position="153"/>
    </location>
</feature>
<evidence type="ECO:0000256" key="4">
    <source>
        <dbReference type="ARBA" id="ARBA00011870"/>
    </source>
</evidence>
<evidence type="ECO:0000256" key="16">
    <source>
        <dbReference type="PIRNR" id="PIRNR000204"/>
    </source>
</evidence>
<keyword evidence="7 16" id="KW-1003">Cell membrane</keyword>
<evidence type="ECO:0000256" key="5">
    <source>
        <dbReference type="ARBA" id="ARBA00012943"/>
    </source>
</evidence>
<dbReference type="GO" id="GO:0005886">
    <property type="term" value="C:plasma membrane"/>
    <property type="evidence" value="ECO:0007669"/>
    <property type="project" value="UniProtKB-SubCell"/>
</dbReference>
<organism evidence="19 20">
    <name type="scientific">Ketobacter alkanivorans</name>
    <dbReference type="NCBI Taxonomy" id="1917421"/>
    <lineage>
        <taxon>Bacteria</taxon>
        <taxon>Pseudomonadati</taxon>
        <taxon>Pseudomonadota</taxon>
        <taxon>Gammaproteobacteria</taxon>
        <taxon>Pseudomonadales</taxon>
        <taxon>Ketobacteraceae</taxon>
        <taxon>Ketobacter</taxon>
    </lineage>
</organism>
<feature type="transmembrane region" description="Helical" evidence="17">
    <location>
        <begin position="165"/>
        <end position="185"/>
    </location>
</feature>
<keyword evidence="9 17" id="KW-0812">Transmembrane</keyword>
<evidence type="ECO:0000256" key="13">
    <source>
        <dbReference type="ARBA" id="ARBA00023027"/>
    </source>
</evidence>
<feature type="transmembrane region" description="Helical" evidence="17">
    <location>
        <begin position="248"/>
        <end position="267"/>
    </location>
</feature>
<feature type="transmembrane region" description="Helical" evidence="17">
    <location>
        <begin position="197"/>
        <end position="216"/>
    </location>
</feature>
<evidence type="ECO:0000256" key="7">
    <source>
        <dbReference type="ARBA" id="ARBA00022475"/>
    </source>
</evidence>
<evidence type="ECO:0000256" key="12">
    <source>
        <dbReference type="ARBA" id="ARBA00022989"/>
    </source>
</evidence>
<gene>
    <name evidence="19" type="ORF">Kalk_17850</name>
</gene>
<dbReference type="OrthoDB" id="9763786at2"/>
<evidence type="ECO:0000313" key="20">
    <source>
        <dbReference type="Proteomes" id="UP000235116"/>
    </source>
</evidence>
<comment type="catalytic activity">
    <reaction evidence="15 16">
        <text>NAD(+) + NADPH + H(+)(in) = NADH + NADP(+) + H(+)(out)</text>
        <dbReference type="Rhea" id="RHEA:47992"/>
        <dbReference type="ChEBI" id="CHEBI:15378"/>
        <dbReference type="ChEBI" id="CHEBI:57540"/>
        <dbReference type="ChEBI" id="CHEBI:57783"/>
        <dbReference type="ChEBI" id="CHEBI:57945"/>
        <dbReference type="ChEBI" id="CHEBI:58349"/>
        <dbReference type="EC" id="7.1.1.1"/>
    </reaction>
</comment>
<dbReference type="AlphaFoldDB" id="A0A2K9LTN1"/>
<keyword evidence="8 16" id="KW-0997">Cell inner membrane</keyword>
<comment type="function">
    <text evidence="1 16">The transhydrogenation between NADH and NADP is coupled to respiration and ATP hydrolysis and functions as a proton pump across the membrane.</text>
</comment>
<evidence type="ECO:0000256" key="1">
    <source>
        <dbReference type="ARBA" id="ARBA00003943"/>
    </source>
</evidence>
<keyword evidence="20" id="KW-1185">Reference proteome</keyword>
<evidence type="ECO:0000256" key="3">
    <source>
        <dbReference type="ARBA" id="ARBA00007919"/>
    </source>
</evidence>
<evidence type="ECO:0000256" key="10">
    <source>
        <dbReference type="ARBA" id="ARBA00022857"/>
    </source>
</evidence>
<dbReference type="SUPFAM" id="SSF52467">
    <property type="entry name" value="DHS-like NAD/FAD-binding domain"/>
    <property type="match status" value="1"/>
</dbReference>
<name>A0A2K9LTN1_9GAMM</name>
<dbReference type="EMBL" id="CP022684">
    <property type="protein sequence ID" value="AUM14174.1"/>
    <property type="molecule type" value="Genomic_DNA"/>
</dbReference>
<dbReference type="InterPro" id="IPR012136">
    <property type="entry name" value="NADH_DH_b"/>
</dbReference>
<sequence length="476" mass="49795">MQVFIYLAYLIAAVFFIYGIKGMTTPKTAVRGNQLSAVGMLIAVVAALLDHNVVHYYYIIMGVLIGASIGIFLAKKVQMTSMPEMVAALNGFGGGASLMVAVANYLEMQTAYGSGNAELIATMPALDMKWSIAVIISILIGAVTLMGSFVAVGKLMGKLGDPSSIGMFKMIVKVSLALLVAGSIYFVSTNPLEQSDLLIVMIVICLLLGVALVIPIGGADMPVVIALLNSYSGLAGSATGFVLGNNGLIITGSLVGASGLILTTIMCKAMNRSLTNVLFGGSMAAQAGISKDENDAFYEGKVKVTSADEVAMLLDSAKKVVFVPGYGLAVAQAQHATRELANILQGRGSEVKYAIHPVAGRMPGHMNVLLAEAEVPYEQLIEMDTINPEFAQTDVAIVLGANDVTNPAASSDPNSPIFGMPILEVQNAKTVIVVKRGLSPGFAGIPNALFINDNSLMVHGDAKLVLQEITSAMKDL</sequence>
<feature type="domain" description="NADP transhydrogenase beta-like" evidence="18">
    <location>
        <begin position="7"/>
        <end position="471"/>
    </location>
</feature>
<evidence type="ECO:0000256" key="2">
    <source>
        <dbReference type="ARBA" id="ARBA00004429"/>
    </source>
</evidence>
<comment type="subcellular location">
    <subcellularLocation>
        <location evidence="2">Cell inner membrane</location>
        <topology evidence="2">Multi-pass membrane protein</topology>
    </subcellularLocation>
</comment>
<keyword evidence="11 16" id="KW-1278">Translocase</keyword>
<evidence type="ECO:0000256" key="6">
    <source>
        <dbReference type="ARBA" id="ARBA00014581"/>
    </source>
</evidence>
<feature type="transmembrane region" description="Helical" evidence="17">
    <location>
        <begin position="86"/>
        <end position="106"/>
    </location>
</feature>
<dbReference type="PANTHER" id="PTHR44758">
    <property type="entry name" value="NAD(P) TRANSHYDROGENASE SUBUNIT BETA"/>
    <property type="match status" value="1"/>
</dbReference>
<dbReference type="RefSeq" id="WP_101895548.1">
    <property type="nucleotide sequence ID" value="NZ_CP022684.1"/>
</dbReference>
<keyword evidence="12 17" id="KW-1133">Transmembrane helix</keyword>
<comment type="similarity">
    <text evidence="3 16">Belongs to the PNT beta subunit family.</text>
</comment>
<feature type="transmembrane region" description="Helical" evidence="17">
    <location>
        <begin position="30"/>
        <end position="49"/>
    </location>
</feature>
<reference evidence="20" key="1">
    <citation type="submission" date="2017-08" db="EMBL/GenBank/DDBJ databases">
        <title>Direct submision.</title>
        <authorList>
            <person name="Kim S.-J."/>
            <person name="Rhee S.-K."/>
        </authorList>
    </citation>
    <scope>NUCLEOTIDE SEQUENCE [LARGE SCALE GENOMIC DNA]</scope>
    <source>
        <strain evidence="20">GI5</strain>
    </source>
</reference>
<keyword evidence="10 16" id="KW-0521">NADP</keyword>
<keyword evidence="14 16" id="KW-0472">Membrane</keyword>
<proteinExistence type="inferred from homology"/>
<dbReference type="InterPro" id="IPR034300">
    <property type="entry name" value="PNTB-like"/>
</dbReference>
<feature type="transmembrane region" description="Helical" evidence="17">
    <location>
        <begin position="55"/>
        <end position="74"/>
    </location>
</feature>
<evidence type="ECO:0000256" key="11">
    <source>
        <dbReference type="ARBA" id="ARBA00022967"/>
    </source>
</evidence>
<dbReference type="GO" id="GO:0008750">
    <property type="term" value="F:proton-translocating NAD(P)+ transhydrogenase activity"/>
    <property type="evidence" value="ECO:0007669"/>
    <property type="project" value="UniProtKB-EC"/>
</dbReference>
<dbReference type="Proteomes" id="UP000235116">
    <property type="component" value="Chromosome"/>
</dbReference>
<dbReference type="PIRSF" id="PIRSF000204">
    <property type="entry name" value="PNTB"/>
    <property type="match status" value="1"/>
</dbReference>
<evidence type="ECO:0000313" key="19">
    <source>
        <dbReference type="EMBL" id="AUM14174.1"/>
    </source>
</evidence>
<dbReference type="Gene3D" id="3.40.50.1220">
    <property type="entry name" value="TPP-binding domain"/>
    <property type="match status" value="1"/>
</dbReference>
<dbReference type="EC" id="7.1.1.1" evidence="5 16"/>
<dbReference type="KEGG" id="kak:Kalk_17850"/>
<keyword evidence="13 16" id="KW-0520">NAD</keyword>
<feature type="transmembrane region" description="Helical" evidence="17">
    <location>
        <begin position="6"/>
        <end position="23"/>
    </location>
</feature>
<dbReference type="Pfam" id="PF02233">
    <property type="entry name" value="PNTB"/>
    <property type="match status" value="1"/>
</dbReference>
<evidence type="ECO:0000259" key="18">
    <source>
        <dbReference type="Pfam" id="PF02233"/>
    </source>
</evidence>
<evidence type="ECO:0000256" key="9">
    <source>
        <dbReference type="ARBA" id="ARBA00022692"/>
    </source>
</evidence>
<evidence type="ECO:0000256" key="17">
    <source>
        <dbReference type="SAM" id="Phobius"/>
    </source>
</evidence>
<comment type="subunit">
    <text evidence="4">Heterodimer of an alpha and a beta chain.</text>
</comment>